<feature type="region of interest" description="Disordered" evidence="1">
    <location>
        <begin position="113"/>
        <end position="144"/>
    </location>
</feature>
<accession>A0ABQ4IBL7</accession>
<feature type="transmembrane region" description="Helical" evidence="2">
    <location>
        <begin position="159"/>
        <end position="180"/>
    </location>
</feature>
<organism evidence="3 4">
    <name type="scientific">Micromonospora gifhornensis</name>
    <dbReference type="NCBI Taxonomy" id="84594"/>
    <lineage>
        <taxon>Bacteria</taxon>
        <taxon>Bacillati</taxon>
        <taxon>Actinomycetota</taxon>
        <taxon>Actinomycetes</taxon>
        <taxon>Micromonosporales</taxon>
        <taxon>Micromonosporaceae</taxon>
        <taxon>Micromonospora</taxon>
    </lineage>
</organism>
<proteinExistence type="predicted"/>
<keyword evidence="2" id="KW-0812">Transmembrane</keyword>
<evidence type="ECO:0000256" key="2">
    <source>
        <dbReference type="SAM" id="Phobius"/>
    </source>
</evidence>
<dbReference type="Proteomes" id="UP000647860">
    <property type="component" value="Unassembled WGS sequence"/>
</dbReference>
<sequence>MTRPGPSRAAGYRLLAAVAAALLLLLLPMAAGTAGAVPPSVPYWVVPGEPGTASDLTLAGVADRVLGDARRAPELFDLNEGRTQPDGLALTDPDQPIMAGWVFVLPAGATSGEIRIGPPPSATPNEGQQPADRPQANAPVPGAPAADGGEILGFTPVTATLLGGGAVLLAVVGPVLLLLARRRAARSTHPAPTPDSRQVLDRALRQLAAQSTQAQVYAALVGAERVSLRLAPALSDAPPPWQARQQGAIWETPTWQLDESADSGDGLPLLATVGTVQGELAVVNLARAPGIVALTGDSQAAISVARTFLDEIGRHAAAASLTVSVVGPPSPIWPASEQVRIVPDARTVLTPAAGGIGASHRPDVLHDHLVLVTTVLPAAELERLGALAAASGSTAAVLVVGDAPNAAWRFTVDADGTLDVGVLDLDLDRRPPRGRVVSNSRR</sequence>
<dbReference type="RefSeq" id="WP_204290783.1">
    <property type="nucleotide sequence ID" value="NZ_BAAAGZ010000009.1"/>
</dbReference>
<protein>
    <submittedName>
        <fullName evidence="3">Uncharacterized protein</fullName>
    </submittedName>
</protein>
<reference evidence="3 4" key="1">
    <citation type="submission" date="2021-01" db="EMBL/GenBank/DDBJ databases">
        <title>Whole genome shotgun sequence of Verrucosispora gifhornensis NBRC 16317.</title>
        <authorList>
            <person name="Komaki H."/>
            <person name="Tamura T."/>
        </authorList>
    </citation>
    <scope>NUCLEOTIDE SEQUENCE [LARGE SCALE GENOMIC DNA]</scope>
    <source>
        <strain evidence="3 4">NBRC 16317</strain>
    </source>
</reference>
<evidence type="ECO:0000313" key="3">
    <source>
        <dbReference type="EMBL" id="GIJ15272.1"/>
    </source>
</evidence>
<keyword evidence="2" id="KW-1133">Transmembrane helix</keyword>
<dbReference type="EMBL" id="BOPA01000014">
    <property type="protein sequence ID" value="GIJ15272.1"/>
    <property type="molecule type" value="Genomic_DNA"/>
</dbReference>
<evidence type="ECO:0000313" key="4">
    <source>
        <dbReference type="Proteomes" id="UP000647860"/>
    </source>
</evidence>
<keyword evidence="2" id="KW-0472">Membrane</keyword>
<comment type="caution">
    <text evidence="3">The sequence shown here is derived from an EMBL/GenBank/DDBJ whole genome shotgun (WGS) entry which is preliminary data.</text>
</comment>
<gene>
    <name evidence="3" type="ORF">Vgi01_19560</name>
</gene>
<keyword evidence="4" id="KW-1185">Reference proteome</keyword>
<evidence type="ECO:0000256" key="1">
    <source>
        <dbReference type="SAM" id="MobiDB-lite"/>
    </source>
</evidence>
<name>A0ABQ4IBL7_9ACTN</name>